<dbReference type="Pfam" id="PF17390">
    <property type="entry name" value="Bac_rhamnosid_C"/>
    <property type="match status" value="1"/>
</dbReference>
<dbReference type="InterPro" id="IPR008902">
    <property type="entry name" value="Rhamnosid_concanavalin"/>
</dbReference>
<reference evidence="8 9" key="2">
    <citation type="submission" date="2020-08" db="EMBL/GenBank/DDBJ databases">
        <authorList>
            <person name="Ueki A."/>
            <person name="Tonouchi A."/>
        </authorList>
    </citation>
    <scope>NUCLEOTIDE SEQUENCE [LARGE SCALE GENOMIC DNA]</scope>
    <source>
        <strain evidence="8 9">CTTW</strain>
    </source>
</reference>
<evidence type="ECO:0000256" key="1">
    <source>
        <dbReference type="ARBA" id="ARBA00001445"/>
    </source>
</evidence>
<feature type="domain" description="Alpha-L-rhamnosidase concanavalin-like" evidence="4">
    <location>
        <begin position="314"/>
        <end position="412"/>
    </location>
</feature>
<dbReference type="EMBL" id="AP023368">
    <property type="protein sequence ID" value="BCJ98759.1"/>
    <property type="molecule type" value="Genomic_DNA"/>
</dbReference>
<dbReference type="PANTHER" id="PTHR33307:SF6">
    <property type="entry name" value="ALPHA-RHAMNOSIDASE (EUROFUNG)-RELATED"/>
    <property type="match status" value="1"/>
</dbReference>
<dbReference type="PANTHER" id="PTHR33307">
    <property type="entry name" value="ALPHA-RHAMNOSIDASE (EUROFUNG)"/>
    <property type="match status" value="1"/>
</dbReference>
<feature type="domain" description="Bacterial alpha-L-rhamnosidase N-terminal" evidence="5">
    <location>
        <begin position="134"/>
        <end position="305"/>
    </location>
</feature>
<sequence>MRITDMKCNRIINPLGFELDEPVLSWIVETEEAKLQKACRIVVAEDEGFSSIVFDSNEREELSGIGVPLPIELKPRTRYFWKVHVWTDAGEAKSDIAWFETAKLDEAWEAKWITPDTEDTSVHPIIRKNFNISKEVASARLYISGLGLYEAEVNGSRVSDEYFAPYCNDYNDWIQYQTFDVTKLLTQGENCLAALLGNGWYKGRFGFSGRQEGYYGDRFLLISELVIQYTDGTMEKICSDESFLSTSSHITKSNIYDGEAQDANKYIKGWSETSLSIADWQKVRVWDKDTGLLEARRSLPVIIKEKRKPVKVIHTPKGETVLDMGQNMVGFIQFKVQAPKGTRIWLQYGEEMQEGCFYRENLRTAKAEFEYVSDGEASEVRPYFTFYGFRYVKVEGLGEEINPEDFTGCVIYSDLERTGNIETSNPMINRLFLNALWGQKGNFLDVPTDCPQRDERMGWTGDAQMFSGTACFNMDCDAFFRKFLYDLAKEQANYNGVVPHTVPSFGFINTQDGEDFAAGNSSAWADVATIIPWNLYLYYGDKSALRKQFDSMKAYVDSIRRKDDGSRLWNSGFHFGDWVALDGKSEYDTFGGTPRDIIATAYYAYSSELVGKAAGVLGMKAMEEEYLQLSKEIKAAFTEEFVSPRGRLVADTQTSYILPLFMNLIPNELRGRVLEDLCRNLKENNYFLKTGFVGTPYLCRVLSENGHNDIAYKLLLNEEYPSWIYEIKLGATTIWERWNSLLPDGKFGELGMNSLNHYAYGSIVEWMYRNMCGINPTEEYPGFQKIKLKPYPDKRISQVKASLKTAAGSYESGWSYEEDGLHYNILIPFNAQAEFLVDETEEDKIIVNGIALKDSDLSYDKKESGLNILLAAGRYQIIRLDAK</sequence>
<name>A0A7I8DK22_9FIRM</name>
<dbReference type="Pfam" id="PF05592">
    <property type="entry name" value="Bac_rhamnosid"/>
    <property type="match status" value="1"/>
</dbReference>
<dbReference type="InterPro" id="IPR013783">
    <property type="entry name" value="Ig-like_fold"/>
</dbReference>
<evidence type="ECO:0000259" key="4">
    <source>
        <dbReference type="Pfam" id="PF05592"/>
    </source>
</evidence>
<organism evidence="8 9">
    <name type="scientific">Anaerocolumna chitinilytica</name>
    <dbReference type="NCBI Taxonomy" id="1727145"/>
    <lineage>
        <taxon>Bacteria</taxon>
        <taxon>Bacillati</taxon>
        <taxon>Bacillota</taxon>
        <taxon>Clostridia</taxon>
        <taxon>Lachnospirales</taxon>
        <taxon>Lachnospiraceae</taxon>
        <taxon>Anaerocolumna</taxon>
    </lineage>
</organism>
<dbReference type="InterPro" id="IPR016007">
    <property type="entry name" value="Alpha_rhamnosid"/>
</dbReference>
<feature type="domain" description="Alpha-L-rhamnosidase C-terminal" evidence="7">
    <location>
        <begin position="773"/>
        <end position="845"/>
    </location>
</feature>
<evidence type="ECO:0000259" key="6">
    <source>
        <dbReference type="Pfam" id="PF17389"/>
    </source>
</evidence>
<dbReference type="InterPro" id="IPR035398">
    <property type="entry name" value="Bac_rhamnosid_C"/>
</dbReference>
<dbReference type="PIRSF" id="PIRSF010631">
    <property type="entry name" value="A-rhamnsds"/>
    <property type="match status" value="1"/>
</dbReference>
<dbReference type="KEGG" id="acht:bsdcttw_18000"/>
<evidence type="ECO:0000259" key="7">
    <source>
        <dbReference type="Pfam" id="PF17390"/>
    </source>
</evidence>
<keyword evidence="3" id="KW-0378">Hydrolase</keyword>
<evidence type="ECO:0000259" key="5">
    <source>
        <dbReference type="Pfam" id="PF08531"/>
    </source>
</evidence>
<dbReference type="Pfam" id="PF25788">
    <property type="entry name" value="Ig_Rha78A_N"/>
    <property type="match status" value="1"/>
</dbReference>
<dbReference type="Gene3D" id="2.60.420.10">
    <property type="entry name" value="Maltose phosphorylase, domain 3"/>
    <property type="match status" value="1"/>
</dbReference>
<protein>
    <recommendedName>
        <fullName evidence="2">alpha-L-rhamnosidase</fullName>
        <ecNumber evidence="2">3.2.1.40</ecNumber>
    </recommendedName>
</protein>
<dbReference type="Pfam" id="PF08531">
    <property type="entry name" value="Bac_rhamnosid_N"/>
    <property type="match status" value="1"/>
</dbReference>
<evidence type="ECO:0000256" key="2">
    <source>
        <dbReference type="ARBA" id="ARBA00012652"/>
    </source>
</evidence>
<dbReference type="GO" id="GO:0030596">
    <property type="term" value="F:alpha-L-rhamnosidase activity"/>
    <property type="evidence" value="ECO:0007669"/>
    <property type="project" value="UniProtKB-EC"/>
</dbReference>
<dbReference type="Gene3D" id="1.50.10.10">
    <property type="match status" value="1"/>
</dbReference>
<dbReference type="AlphaFoldDB" id="A0A7I8DK22"/>
<gene>
    <name evidence="8" type="ORF">bsdcttw_18000</name>
</gene>
<dbReference type="RefSeq" id="WP_185259065.1">
    <property type="nucleotide sequence ID" value="NZ_AP023368.1"/>
</dbReference>
<comment type="catalytic activity">
    <reaction evidence="1">
        <text>Hydrolysis of terminal non-reducing alpha-L-rhamnose residues in alpha-L-rhamnosides.</text>
        <dbReference type="EC" id="3.2.1.40"/>
    </reaction>
</comment>
<dbReference type="Proteomes" id="UP000515703">
    <property type="component" value="Chromosome"/>
</dbReference>
<dbReference type="Gene3D" id="2.60.120.260">
    <property type="entry name" value="Galactose-binding domain-like"/>
    <property type="match status" value="2"/>
</dbReference>
<dbReference type="InterPro" id="IPR012341">
    <property type="entry name" value="6hp_glycosidase-like_sf"/>
</dbReference>
<dbReference type="InterPro" id="IPR013737">
    <property type="entry name" value="Bac_rhamnosid_N"/>
</dbReference>
<keyword evidence="9" id="KW-1185">Reference proteome</keyword>
<feature type="domain" description="Alpha-L-rhamnosidase six-hairpin glycosidase" evidence="6">
    <location>
        <begin position="416"/>
        <end position="771"/>
    </location>
</feature>
<dbReference type="Gene3D" id="2.60.40.10">
    <property type="entry name" value="Immunoglobulins"/>
    <property type="match status" value="1"/>
</dbReference>
<dbReference type="EC" id="3.2.1.40" evidence="2"/>
<evidence type="ECO:0000256" key="3">
    <source>
        <dbReference type="ARBA" id="ARBA00022801"/>
    </source>
</evidence>
<evidence type="ECO:0000313" key="8">
    <source>
        <dbReference type="EMBL" id="BCJ98759.1"/>
    </source>
</evidence>
<proteinExistence type="predicted"/>
<dbReference type="InterPro" id="IPR035396">
    <property type="entry name" value="Bac_rhamnosid6H"/>
</dbReference>
<accession>A0A7I8DK22</accession>
<reference evidence="8 9" key="1">
    <citation type="submission" date="2020-08" db="EMBL/GenBank/DDBJ databases">
        <title>Draft genome sequencing of an Anaerocolumna strain isolated from anoxic soil subjected to BSD treatment.</title>
        <authorList>
            <person name="Uek A."/>
            <person name="Tonouchi A."/>
        </authorList>
    </citation>
    <scope>NUCLEOTIDE SEQUENCE [LARGE SCALE GENOMIC DNA]</scope>
    <source>
        <strain evidence="8 9">CTTW</strain>
    </source>
</reference>
<dbReference type="Pfam" id="PF17389">
    <property type="entry name" value="Bac_rhamnosid6H"/>
    <property type="match status" value="1"/>
</dbReference>
<dbReference type="GO" id="GO:0005975">
    <property type="term" value="P:carbohydrate metabolic process"/>
    <property type="evidence" value="ECO:0007669"/>
    <property type="project" value="InterPro"/>
</dbReference>
<dbReference type="InterPro" id="IPR008928">
    <property type="entry name" value="6-hairpin_glycosidase_sf"/>
</dbReference>
<evidence type="ECO:0000313" key="9">
    <source>
        <dbReference type="Proteomes" id="UP000515703"/>
    </source>
</evidence>
<dbReference type="SUPFAM" id="SSF48208">
    <property type="entry name" value="Six-hairpin glycosidases"/>
    <property type="match status" value="1"/>
</dbReference>